<reference evidence="1 2" key="1">
    <citation type="journal article" date="2021" name="Hortic Res">
        <title>Chromosome-scale assembly of the Dendrobium chrysotoxum genome enhances the understanding of orchid evolution.</title>
        <authorList>
            <person name="Zhang Y."/>
            <person name="Zhang G.Q."/>
            <person name="Zhang D."/>
            <person name="Liu X.D."/>
            <person name="Xu X.Y."/>
            <person name="Sun W.H."/>
            <person name="Yu X."/>
            <person name="Zhu X."/>
            <person name="Wang Z.W."/>
            <person name="Zhao X."/>
            <person name="Zhong W.Y."/>
            <person name="Chen H."/>
            <person name="Yin W.L."/>
            <person name="Huang T."/>
            <person name="Niu S.C."/>
            <person name="Liu Z.J."/>
        </authorList>
    </citation>
    <scope>NUCLEOTIDE SEQUENCE [LARGE SCALE GENOMIC DNA]</scope>
    <source>
        <strain evidence="1">Lindl</strain>
    </source>
</reference>
<gene>
    <name evidence="1" type="ORF">IEQ34_019726</name>
</gene>
<dbReference type="AlphaFoldDB" id="A0AAV7G850"/>
<name>A0AAV7G850_DENCH</name>
<evidence type="ECO:0000313" key="2">
    <source>
        <dbReference type="Proteomes" id="UP000775213"/>
    </source>
</evidence>
<comment type="caution">
    <text evidence="1">The sequence shown here is derived from an EMBL/GenBank/DDBJ whole genome shotgun (WGS) entry which is preliminary data.</text>
</comment>
<dbReference type="EMBL" id="JAGFBR010000017">
    <property type="protein sequence ID" value="KAH0452427.1"/>
    <property type="molecule type" value="Genomic_DNA"/>
</dbReference>
<protein>
    <submittedName>
        <fullName evidence="1">Uncharacterized protein</fullName>
    </submittedName>
</protein>
<keyword evidence="2" id="KW-1185">Reference proteome</keyword>
<dbReference type="Proteomes" id="UP000775213">
    <property type="component" value="Unassembled WGS sequence"/>
</dbReference>
<accession>A0AAV7G850</accession>
<sequence>MDRRLDEEEEGVRFLKFDRISGGNRAWEVFGLAWRSGQASGRMEIGKMKAGGGPVFEFNLEQGKVWLRWTIGTIGRGEVDEV</sequence>
<evidence type="ECO:0000313" key="1">
    <source>
        <dbReference type="EMBL" id="KAH0452427.1"/>
    </source>
</evidence>
<organism evidence="1 2">
    <name type="scientific">Dendrobium chrysotoxum</name>
    <name type="common">Orchid</name>
    <dbReference type="NCBI Taxonomy" id="161865"/>
    <lineage>
        <taxon>Eukaryota</taxon>
        <taxon>Viridiplantae</taxon>
        <taxon>Streptophyta</taxon>
        <taxon>Embryophyta</taxon>
        <taxon>Tracheophyta</taxon>
        <taxon>Spermatophyta</taxon>
        <taxon>Magnoliopsida</taxon>
        <taxon>Liliopsida</taxon>
        <taxon>Asparagales</taxon>
        <taxon>Orchidaceae</taxon>
        <taxon>Epidendroideae</taxon>
        <taxon>Malaxideae</taxon>
        <taxon>Dendrobiinae</taxon>
        <taxon>Dendrobium</taxon>
    </lineage>
</organism>
<proteinExistence type="predicted"/>